<dbReference type="Pfam" id="PF03781">
    <property type="entry name" value="FGE-sulfatase"/>
    <property type="match status" value="1"/>
</dbReference>
<accession>A0A1H7VHJ2</accession>
<dbReference type="GO" id="GO:0120147">
    <property type="term" value="F:formylglycine-generating oxidase activity"/>
    <property type="evidence" value="ECO:0007669"/>
    <property type="project" value="TreeGrafter"/>
</dbReference>
<dbReference type="Proteomes" id="UP000199421">
    <property type="component" value="Unassembled WGS sequence"/>
</dbReference>
<evidence type="ECO:0000256" key="1">
    <source>
        <dbReference type="SAM" id="Phobius"/>
    </source>
</evidence>
<protein>
    <submittedName>
        <fullName evidence="3">Gliding motility-associated lipoprotein GldJ/gliding motility-associated lipoprotein GldJ,TIGR03530</fullName>
    </submittedName>
</protein>
<evidence type="ECO:0000313" key="3">
    <source>
        <dbReference type="EMBL" id="SEM08355.1"/>
    </source>
</evidence>
<sequence>MLILGVVLYLYNLMSRNFTFLIVVVCFFTLAFFGCSKKNGMGDRSSKTGMKYNDPHNGGFQVNRKVKPGPGPGLVVIEGGTFVMGGSLTEDLGYENDNKRRRVTVASFYMDQTEVSNVDWLEYLYWLNQNFPDDRELYYNAIPDTLVWRNPLSYNEPYVDNYLRHPAYQDYPVVGVTWEQANDYCVWRTDRVNEEILRSKGILIDYKSKSEKAVNESAQPFNTDIYLNGQYRGEGVDGKNMPKDLRPGAEKEARRPVRLEDGFLKQPYRLPTEAEWEYAALGLIGNTVYGNVEGYRIYPWDGLGVRSAKRKTQGLIMANFKLGAGDNMGTAGYLNDAGDITKPVASYLANDFGLYNMAGNVNEWVGDVYRKLTYEDFEDFNPFRGNVYVNKQFEDAEKGIYAKDKYGRPIKEMAKAPRKQTWEELQANSGAQNTEEANVYDPDMRDFNDPVNDSLYGKTTLVNNKSRVYKGGSWNDRAYWLNPATRRYMQQDESSATVGFRCAMTLVGNPEINSVSMPRFKAAKTRAKVGRANSKAAP</sequence>
<evidence type="ECO:0000313" key="4">
    <source>
        <dbReference type="Proteomes" id="UP000199421"/>
    </source>
</evidence>
<feature type="domain" description="Sulfatase-modifying factor enzyme-like" evidence="2">
    <location>
        <begin position="72"/>
        <end position="376"/>
    </location>
</feature>
<reference evidence="4" key="1">
    <citation type="submission" date="2016-10" db="EMBL/GenBank/DDBJ databases">
        <authorList>
            <person name="Varghese N."/>
            <person name="Submissions S."/>
        </authorList>
    </citation>
    <scope>NUCLEOTIDE SEQUENCE [LARGE SCALE GENOMIC DNA]</scope>
    <source>
        <strain evidence="4">DSM 18733</strain>
    </source>
</reference>
<dbReference type="EMBL" id="FOAF01000007">
    <property type="protein sequence ID" value="SEM08355.1"/>
    <property type="molecule type" value="Genomic_DNA"/>
</dbReference>
<keyword evidence="1" id="KW-1133">Transmembrane helix</keyword>
<dbReference type="InterPro" id="IPR042095">
    <property type="entry name" value="SUMF_sf"/>
</dbReference>
<dbReference type="InterPro" id="IPR051043">
    <property type="entry name" value="Sulfatase_Mod_Factor_Kinase"/>
</dbReference>
<keyword evidence="4" id="KW-1185">Reference proteome</keyword>
<dbReference type="InterPro" id="IPR005532">
    <property type="entry name" value="SUMF_dom"/>
</dbReference>
<keyword evidence="3" id="KW-0449">Lipoprotein</keyword>
<keyword evidence="1" id="KW-0472">Membrane</keyword>
<keyword evidence="1" id="KW-0812">Transmembrane</keyword>
<dbReference type="PANTHER" id="PTHR23150">
    <property type="entry name" value="SULFATASE MODIFYING FACTOR 1, 2"/>
    <property type="match status" value="1"/>
</dbReference>
<dbReference type="PANTHER" id="PTHR23150:SF19">
    <property type="entry name" value="FORMYLGLYCINE-GENERATING ENZYME"/>
    <property type="match status" value="1"/>
</dbReference>
<dbReference type="Gene3D" id="3.90.1580.10">
    <property type="entry name" value="paralog of FGE (formylglycine-generating enzyme)"/>
    <property type="match status" value="1"/>
</dbReference>
<dbReference type="AlphaFoldDB" id="A0A1H7VHJ2"/>
<dbReference type="SUPFAM" id="SSF56436">
    <property type="entry name" value="C-type lectin-like"/>
    <property type="match status" value="1"/>
</dbReference>
<name>A0A1H7VHJ2_OLID1</name>
<organism evidence="3 4">
    <name type="scientific">Olivibacter domesticus</name>
    <name type="common">Pseudosphingobacterium domesticum</name>
    <dbReference type="NCBI Taxonomy" id="407022"/>
    <lineage>
        <taxon>Bacteria</taxon>
        <taxon>Pseudomonadati</taxon>
        <taxon>Bacteroidota</taxon>
        <taxon>Sphingobacteriia</taxon>
        <taxon>Sphingobacteriales</taxon>
        <taxon>Sphingobacteriaceae</taxon>
        <taxon>Olivibacter</taxon>
    </lineage>
</organism>
<dbReference type="STRING" id="407022.SAMN05661044_04178"/>
<gene>
    <name evidence="3" type="ORF">SAMN05661044_04178</name>
</gene>
<feature type="transmembrane region" description="Helical" evidence="1">
    <location>
        <begin position="18"/>
        <end position="35"/>
    </location>
</feature>
<proteinExistence type="predicted"/>
<evidence type="ECO:0000259" key="2">
    <source>
        <dbReference type="Pfam" id="PF03781"/>
    </source>
</evidence>
<dbReference type="InterPro" id="IPR016187">
    <property type="entry name" value="CTDL_fold"/>
</dbReference>